<reference evidence="1" key="1">
    <citation type="submission" date="2020-07" db="EMBL/GenBank/DDBJ databases">
        <title>Huge and variable diversity of episymbiotic CPR bacteria and DPANN archaea in groundwater ecosystems.</title>
        <authorList>
            <person name="He C.Y."/>
            <person name="Keren R."/>
            <person name="Whittaker M."/>
            <person name="Farag I.F."/>
            <person name="Doudna J."/>
            <person name="Cate J.H.D."/>
            <person name="Banfield J.F."/>
        </authorList>
    </citation>
    <scope>NUCLEOTIDE SEQUENCE</scope>
    <source>
        <strain evidence="1">NC_groundwater_1586_Pr3_B-0.1um_66_15</strain>
    </source>
</reference>
<protein>
    <submittedName>
        <fullName evidence="1">Type II toxin-antitoxin system PemK/MazF family toxin</fullName>
    </submittedName>
</protein>
<organism evidence="1 2">
    <name type="scientific">Devosia nanyangense</name>
    <dbReference type="NCBI Taxonomy" id="1228055"/>
    <lineage>
        <taxon>Bacteria</taxon>
        <taxon>Pseudomonadati</taxon>
        <taxon>Pseudomonadota</taxon>
        <taxon>Alphaproteobacteria</taxon>
        <taxon>Hyphomicrobiales</taxon>
        <taxon>Devosiaceae</taxon>
        <taxon>Devosia</taxon>
    </lineage>
</organism>
<sequence length="108" mass="11592">MKRGDVVIAAGQGDYGKPRPVLVVQSDAIEAFDTIAAALITSTLTNVPNLRPSIDPSTTNGLRERSQVMIDKIQPVRLAKVTAVVGRLSAEDMERVNRSIAVFFGLAD</sequence>
<gene>
    <name evidence="1" type="ORF">HY834_12755</name>
</gene>
<evidence type="ECO:0000313" key="1">
    <source>
        <dbReference type="EMBL" id="MBI4922610.1"/>
    </source>
</evidence>
<dbReference type="Pfam" id="PF02452">
    <property type="entry name" value="PemK_toxin"/>
    <property type="match status" value="1"/>
</dbReference>
<dbReference type="Gene3D" id="2.30.30.110">
    <property type="match status" value="1"/>
</dbReference>
<dbReference type="PANTHER" id="PTHR33988">
    <property type="entry name" value="ENDORIBONUCLEASE MAZF-RELATED"/>
    <property type="match status" value="1"/>
</dbReference>
<dbReference type="PANTHER" id="PTHR33988:SF2">
    <property type="entry name" value="ENDORIBONUCLEASE MAZF"/>
    <property type="match status" value="1"/>
</dbReference>
<dbReference type="AlphaFoldDB" id="A0A933NYT7"/>
<name>A0A933NYT7_9HYPH</name>
<evidence type="ECO:0000313" key="2">
    <source>
        <dbReference type="Proteomes" id="UP000782610"/>
    </source>
</evidence>
<dbReference type="InterPro" id="IPR011067">
    <property type="entry name" value="Plasmid_toxin/cell-grow_inhib"/>
</dbReference>
<dbReference type="GO" id="GO:0003677">
    <property type="term" value="F:DNA binding"/>
    <property type="evidence" value="ECO:0007669"/>
    <property type="project" value="InterPro"/>
</dbReference>
<proteinExistence type="predicted"/>
<accession>A0A933NYT7</accession>
<dbReference type="GO" id="GO:0006402">
    <property type="term" value="P:mRNA catabolic process"/>
    <property type="evidence" value="ECO:0007669"/>
    <property type="project" value="TreeGrafter"/>
</dbReference>
<dbReference type="GO" id="GO:0004521">
    <property type="term" value="F:RNA endonuclease activity"/>
    <property type="evidence" value="ECO:0007669"/>
    <property type="project" value="TreeGrafter"/>
</dbReference>
<dbReference type="EMBL" id="JACRAF010000035">
    <property type="protein sequence ID" value="MBI4922610.1"/>
    <property type="molecule type" value="Genomic_DNA"/>
</dbReference>
<dbReference type="Proteomes" id="UP000782610">
    <property type="component" value="Unassembled WGS sequence"/>
</dbReference>
<dbReference type="InterPro" id="IPR003477">
    <property type="entry name" value="PemK-like"/>
</dbReference>
<dbReference type="GO" id="GO:0016075">
    <property type="term" value="P:rRNA catabolic process"/>
    <property type="evidence" value="ECO:0007669"/>
    <property type="project" value="TreeGrafter"/>
</dbReference>
<dbReference type="SUPFAM" id="SSF50118">
    <property type="entry name" value="Cell growth inhibitor/plasmid maintenance toxic component"/>
    <property type="match status" value="1"/>
</dbReference>
<comment type="caution">
    <text evidence="1">The sequence shown here is derived from an EMBL/GenBank/DDBJ whole genome shotgun (WGS) entry which is preliminary data.</text>
</comment>